<keyword evidence="5" id="KW-0812">Transmembrane</keyword>
<keyword evidence="3" id="KW-0902">Two-component regulatory system</keyword>
<evidence type="ECO:0000256" key="4">
    <source>
        <dbReference type="SAM" id="MobiDB-lite"/>
    </source>
</evidence>
<feature type="transmembrane region" description="Helical" evidence="5">
    <location>
        <begin position="728"/>
        <end position="748"/>
    </location>
</feature>
<dbReference type="InterPro" id="IPR011110">
    <property type="entry name" value="Reg_prop"/>
</dbReference>
<dbReference type="SUPFAM" id="SSF63829">
    <property type="entry name" value="Calcium-dependent phosphotriesterase"/>
    <property type="match status" value="2"/>
</dbReference>
<dbReference type="InterPro" id="IPR003594">
    <property type="entry name" value="HATPase_dom"/>
</dbReference>
<dbReference type="Pfam" id="PF02518">
    <property type="entry name" value="HATPase_c"/>
    <property type="match status" value="1"/>
</dbReference>
<keyword evidence="8" id="KW-1185">Reference proteome</keyword>
<dbReference type="CDD" id="cd16917">
    <property type="entry name" value="HATPase_UhpB-NarQ-NarX-like"/>
    <property type="match status" value="1"/>
</dbReference>
<dbReference type="RefSeq" id="WP_260795332.1">
    <property type="nucleotide sequence ID" value="NZ_CP093313.1"/>
</dbReference>
<dbReference type="GO" id="GO:0046983">
    <property type="term" value="F:protein dimerization activity"/>
    <property type="evidence" value="ECO:0007669"/>
    <property type="project" value="InterPro"/>
</dbReference>
<evidence type="ECO:0000259" key="6">
    <source>
        <dbReference type="SMART" id="SM00387"/>
    </source>
</evidence>
<sequence length="1012" mass="108558">MGKGAGGAARTRVAAAGSLAVCLLAGVAGVRALEPTTPLANLNRQSWAMENGLPQNTVQALAQTANGYLWLGTEVGLVRFDGVGFVLFDEHSKPALPGSDVQCLLAAKDGALWVGTSSGLARLKDGAVTVLTTADGLPANQINRLAQGREDSVIAWTSAGRAQIFGKQNLAIQPAASDSPAGSLPGVELHVALGGEMYAEASKTAAAIMRGTLIEQQWFVGRDLPGSRIQALFGDRQGALWIGTNSGLVRYAEGKLDKLPVTDPLASASVLAILEDREGNLWVGTESNGLQILRDQRFQTLTTRDGLPSDNVTTVVQDGAGTLWVGTAGNGVTAIKPGTTQQAKTYGVRDGLLSEVILSLASAPNGDLWVGTADGLSRIRRSAVASFTSADGLPDDFIRSLHADADGTLWIGTRRGVTHWSKPGELDAGLMKTYTTANGLGSNMVGAMARDAHGDLWIATFAGLSRLHQGVLTNFTAVQGLSSNVITAILARANGSLLVGTQDHGWNVWDGNRFKPVTDHNLGSTTIHAILDDGRNHLWFATGTGLARCDCTESMAPMQSADCAHWLEFGTADGLRSRETAVNSHPSAWRAQDGHMWFATPKGLVEVDPAHFPVNEVAPPVVVERFAVDDAEQALHAAGLKVPAGHNHFQFEYAGLSFVAPQKVRYRYKLEGFDHDWTDAASRRTAYYTNIPPGHYTFRVQAANNDGVWNTEGTALAFQLLPHFYQTVWFYVLLALAAVGLVLLALKLRLLRAEREFRAVLGERNRIAREIHDTLAQGYVGISVQLEVLSELLRHNKTEKASKHLDKVRGYVREGLADARQSIWALRSQDTEEATLPVRMRRLVETSGGHGLDAKFGIFGAYRPLPPGTENEILRIAQEALHNVKKHAGAASVKVQLEYRRNEIALEIRDDGRGFSAANDGAPLESPPGHYGLTGMRERAASIGGTLEVTSEPGAGTTVRMRAPAPGKTHEPKDARDSEAAGEAATTKEATFPQETTSPERITLPQETKEQR</sequence>
<dbReference type="PANTHER" id="PTHR24421">
    <property type="entry name" value="NITRATE/NITRITE SENSOR PROTEIN NARX-RELATED"/>
    <property type="match status" value="1"/>
</dbReference>
<evidence type="ECO:0000256" key="5">
    <source>
        <dbReference type="SAM" id="Phobius"/>
    </source>
</evidence>
<dbReference type="AlphaFoldDB" id="A0A9J7BVD2"/>
<dbReference type="Gene3D" id="1.20.5.1930">
    <property type="match status" value="1"/>
</dbReference>
<feature type="region of interest" description="Disordered" evidence="4">
    <location>
        <begin position="913"/>
        <end position="935"/>
    </location>
</feature>
<evidence type="ECO:0000256" key="3">
    <source>
        <dbReference type="ARBA" id="ARBA00023012"/>
    </source>
</evidence>
<reference evidence="7" key="1">
    <citation type="submission" date="2021-04" db="EMBL/GenBank/DDBJ databases">
        <title>Phylogenetic analysis of Acidobacteriaceae.</title>
        <authorList>
            <person name="Qiu L."/>
            <person name="Zhang Q."/>
        </authorList>
    </citation>
    <scope>NUCLEOTIDE SEQUENCE</scope>
    <source>
        <strain evidence="7">DSM 25168</strain>
    </source>
</reference>
<keyword evidence="5" id="KW-1133">Transmembrane helix</keyword>
<feature type="region of interest" description="Disordered" evidence="4">
    <location>
        <begin position="947"/>
        <end position="1012"/>
    </location>
</feature>
<dbReference type="InterPro" id="IPR011712">
    <property type="entry name" value="Sig_transdc_His_kin_sub3_dim/P"/>
</dbReference>
<gene>
    <name evidence="7" type="ORF">MOP44_07285</name>
</gene>
<dbReference type="Proteomes" id="UP001059380">
    <property type="component" value="Chromosome"/>
</dbReference>
<dbReference type="InterPro" id="IPR050482">
    <property type="entry name" value="Sensor_HK_TwoCompSys"/>
</dbReference>
<feature type="compositionally biased region" description="Basic and acidic residues" evidence="4">
    <location>
        <begin position="968"/>
        <end position="979"/>
    </location>
</feature>
<dbReference type="InterPro" id="IPR013783">
    <property type="entry name" value="Ig-like_fold"/>
</dbReference>
<evidence type="ECO:0000256" key="1">
    <source>
        <dbReference type="ARBA" id="ARBA00022679"/>
    </source>
</evidence>
<keyword evidence="2 7" id="KW-0418">Kinase</keyword>
<dbReference type="Gene3D" id="2.60.40.10">
    <property type="entry name" value="Immunoglobulins"/>
    <property type="match status" value="1"/>
</dbReference>
<dbReference type="SMART" id="SM00387">
    <property type="entry name" value="HATPase_c"/>
    <property type="match status" value="1"/>
</dbReference>
<dbReference type="SUPFAM" id="SSF55874">
    <property type="entry name" value="ATPase domain of HSP90 chaperone/DNA topoisomerase II/histidine kinase"/>
    <property type="match status" value="1"/>
</dbReference>
<organism evidence="7 8">
    <name type="scientific">Occallatibacter riparius</name>
    <dbReference type="NCBI Taxonomy" id="1002689"/>
    <lineage>
        <taxon>Bacteria</taxon>
        <taxon>Pseudomonadati</taxon>
        <taxon>Acidobacteriota</taxon>
        <taxon>Terriglobia</taxon>
        <taxon>Terriglobales</taxon>
        <taxon>Acidobacteriaceae</taxon>
        <taxon>Occallatibacter</taxon>
    </lineage>
</organism>
<dbReference type="PANTHER" id="PTHR24421:SF62">
    <property type="entry name" value="SENSORY TRANSDUCTION HISTIDINE KINASE"/>
    <property type="match status" value="1"/>
</dbReference>
<dbReference type="Gene3D" id="3.30.565.10">
    <property type="entry name" value="Histidine kinase-like ATPase, C-terminal domain"/>
    <property type="match status" value="1"/>
</dbReference>
<dbReference type="GO" id="GO:0016020">
    <property type="term" value="C:membrane"/>
    <property type="evidence" value="ECO:0007669"/>
    <property type="project" value="InterPro"/>
</dbReference>
<evidence type="ECO:0000256" key="2">
    <source>
        <dbReference type="ARBA" id="ARBA00022777"/>
    </source>
</evidence>
<dbReference type="InterPro" id="IPR011123">
    <property type="entry name" value="Y_Y_Y"/>
</dbReference>
<dbReference type="InterPro" id="IPR015943">
    <property type="entry name" value="WD40/YVTN_repeat-like_dom_sf"/>
</dbReference>
<dbReference type="EMBL" id="CP093313">
    <property type="protein sequence ID" value="UWZ85738.1"/>
    <property type="molecule type" value="Genomic_DNA"/>
</dbReference>
<proteinExistence type="predicted"/>
<feature type="compositionally biased region" description="Low complexity" evidence="4">
    <location>
        <begin position="981"/>
        <end position="991"/>
    </location>
</feature>
<dbReference type="InterPro" id="IPR036890">
    <property type="entry name" value="HATPase_C_sf"/>
</dbReference>
<keyword evidence="5" id="KW-0472">Membrane</keyword>
<name>A0A9J7BVD2_9BACT</name>
<dbReference type="Pfam" id="PF07494">
    <property type="entry name" value="Reg_prop"/>
    <property type="match status" value="7"/>
</dbReference>
<dbReference type="Gene3D" id="2.130.10.10">
    <property type="entry name" value="YVTN repeat-like/Quinoprotein amine dehydrogenase"/>
    <property type="match status" value="3"/>
</dbReference>
<feature type="domain" description="Histidine kinase/HSP90-like ATPase" evidence="6">
    <location>
        <begin position="868"/>
        <end position="967"/>
    </location>
</feature>
<protein>
    <submittedName>
        <fullName evidence="7">Histidine kinase</fullName>
    </submittedName>
</protein>
<evidence type="ECO:0000313" key="7">
    <source>
        <dbReference type="EMBL" id="UWZ85738.1"/>
    </source>
</evidence>
<dbReference type="KEGG" id="orp:MOP44_07285"/>
<evidence type="ECO:0000313" key="8">
    <source>
        <dbReference type="Proteomes" id="UP001059380"/>
    </source>
</evidence>
<dbReference type="GO" id="GO:0000155">
    <property type="term" value="F:phosphorelay sensor kinase activity"/>
    <property type="evidence" value="ECO:0007669"/>
    <property type="project" value="InterPro"/>
</dbReference>
<dbReference type="Pfam" id="PF07495">
    <property type="entry name" value="Y_Y_Y"/>
    <property type="match status" value="1"/>
</dbReference>
<dbReference type="Pfam" id="PF07730">
    <property type="entry name" value="HisKA_3"/>
    <property type="match status" value="1"/>
</dbReference>
<accession>A0A9J7BVD2</accession>
<keyword evidence="1" id="KW-0808">Transferase</keyword>